<evidence type="ECO:0000256" key="2">
    <source>
        <dbReference type="ARBA" id="ARBA00022771"/>
    </source>
</evidence>
<gene>
    <name evidence="6" type="primary">Bm2763</name>
    <name evidence="6" type="ORF">BM_Bm2763</name>
</gene>
<dbReference type="PANTHER" id="PTHR21725:SF1">
    <property type="entry name" value="E3 UBIQUITIN-PROTEIN LIGASE UBR4"/>
    <property type="match status" value="1"/>
</dbReference>
<proteinExistence type="predicted"/>
<sequence length="233" mass="26378">MGVCITMLQKNGIYSSVPFVTFFVSESKKQYIIRSISYFFQNNQNEKEDNSSSDQRCEQFKEMNIFSKCLLTLLNIGGPKIHCHLIQQCAKLFCNLVDVIRKDGLEKTTSSRSRALPLCTFASTAKQFIQQHWYNCYTCGMVEGEGVCSVCAVNCHRGHDLSYSKFGSFFCDCGAKGCVALKSTSHPKPQRVSNQKYTTLPSNRLKSSKHRLSLFSHLLVIDEDKAEIENHLV</sequence>
<dbReference type="GO" id="GO:0008270">
    <property type="term" value="F:zinc ion binding"/>
    <property type="evidence" value="ECO:0007669"/>
    <property type="project" value="UniProtKB-KW"/>
</dbReference>
<keyword evidence="2" id="KW-0863">Zinc-finger</keyword>
<dbReference type="AlphaFoldDB" id="A0A1I9G696"/>
<evidence type="ECO:0000256" key="4">
    <source>
        <dbReference type="PROSITE-ProRule" id="PRU00508"/>
    </source>
</evidence>
<keyword evidence="1" id="KW-0479">Metal-binding</keyword>
<dbReference type="PANTHER" id="PTHR21725">
    <property type="entry name" value="E3 UBIQUITIN-PROTEIN LIGASE UBR4"/>
    <property type="match status" value="1"/>
</dbReference>
<reference evidence="6" key="2">
    <citation type="submission" date="2012-12" db="EMBL/GenBank/DDBJ databases">
        <authorList>
            <consortium name="WormBase Consortium"/>
            <person name="Ghedin E."/>
            <person name="Paulini M."/>
        </authorList>
    </citation>
    <scope>NUCLEOTIDE SEQUENCE</scope>
    <source>
        <strain evidence="6">FR3</strain>
    </source>
</reference>
<reference evidence="6" key="1">
    <citation type="journal article" date="2007" name="Science">
        <title>Draft genome of the filarial nematode parasite Brugia malayi.</title>
        <authorList>
            <person name="Ghedin E."/>
            <person name="Wang S."/>
            <person name="Spiro D."/>
            <person name="Caler E."/>
            <person name="Zhao Q."/>
            <person name="Crabtree J."/>
            <person name="Allen J.E."/>
            <person name="Delcher A.L."/>
            <person name="Guiliano D.B."/>
            <person name="Miranda-Saavedra D."/>
            <person name="Angiuoli S.V."/>
            <person name="Creasy T."/>
            <person name="Amedeo P."/>
            <person name="Haas B."/>
            <person name="El-Sayed N.M."/>
            <person name="Wortman J.R."/>
            <person name="Feldblyum T."/>
            <person name="Tallon L."/>
            <person name="Schatz M."/>
            <person name="Shumway M."/>
            <person name="Koo H."/>
            <person name="Salzberg S.L."/>
            <person name="Schobel S."/>
            <person name="Pertea M."/>
            <person name="Pop M."/>
            <person name="White O."/>
            <person name="Barton G.J."/>
            <person name="Carlow C.K."/>
            <person name="Crawford M.J."/>
            <person name="Daub J."/>
            <person name="Dimmic M.W."/>
            <person name="Estes C.F."/>
            <person name="Foster J.M."/>
            <person name="Ganatra M."/>
            <person name="Gregory W.F."/>
            <person name="Johnson N.M."/>
            <person name="Jin J."/>
            <person name="Komuniecki R."/>
            <person name="Korf I."/>
            <person name="Kumar S."/>
            <person name="Laney S."/>
            <person name="Li B.W."/>
            <person name="Li W."/>
            <person name="Lindblom T.H."/>
            <person name="Lustigman S."/>
            <person name="Ma D."/>
            <person name="Maina C.V."/>
            <person name="Martin D.M."/>
            <person name="McCarter J.P."/>
            <person name="McReynolds L."/>
            <person name="Mitreva M."/>
            <person name="Nutman T.B."/>
            <person name="Parkinson J."/>
            <person name="Peregrin-Alvarez J.M."/>
            <person name="Poole C."/>
            <person name="Ren Q."/>
            <person name="Saunders L."/>
            <person name="Sluder A.E."/>
            <person name="Smith K."/>
            <person name="Stanke M."/>
            <person name="Unnasch T.R."/>
            <person name="Ware J."/>
            <person name="Wei A.D."/>
            <person name="Weil G."/>
            <person name="Williams D.J."/>
            <person name="Zhang Y."/>
            <person name="Williams S.A."/>
            <person name="Fraser-Liggett C."/>
            <person name="Slatko B."/>
            <person name="Blaxter M.L."/>
            <person name="Scott A.L."/>
        </authorList>
    </citation>
    <scope>NUCLEOTIDE SEQUENCE</scope>
    <source>
        <strain evidence="6">FR3</strain>
    </source>
</reference>
<protein>
    <submittedName>
        <fullName evidence="6">Bm2763</fullName>
    </submittedName>
</protein>
<organism evidence="6">
    <name type="scientific">Brugia malayi</name>
    <name type="common">Filarial nematode worm</name>
    <dbReference type="NCBI Taxonomy" id="6279"/>
    <lineage>
        <taxon>Eukaryota</taxon>
        <taxon>Metazoa</taxon>
        <taxon>Ecdysozoa</taxon>
        <taxon>Nematoda</taxon>
        <taxon>Chromadorea</taxon>
        <taxon>Rhabditida</taxon>
        <taxon>Spirurina</taxon>
        <taxon>Spiruromorpha</taxon>
        <taxon>Filarioidea</taxon>
        <taxon>Onchocercidae</taxon>
        <taxon>Brugia</taxon>
    </lineage>
</organism>
<feature type="domain" description="UBR-type" evidence="5">
    <location>
        <begin position="117"/>
        <end position="183"/>
    </location>
</feature>
<name>A0A1I9G696_BRUMA</name>
<dbReference type="PROSITE" id="PS51157">
    <property type="entry name" value="ZF_UBR"/>
    <property type="match status" value="1"/>
</dbReference>
<keyword evidence="3" id="KW-0862">Zinc</keyword>
<evidence type="ECO:0000256" key="1">
    <source>
        <dbReference type="ARBA" id="ARBA00022723"/>
    </source>
</evidence>
<evidence type="ECO:0000313" key="6">
    <source>
        <dbReference type="EMBL" id="CDQ02269.1"/>
    </source>
</evidence>
<dbReference type="Pfam" id="PF02207">
    <property type="entry name" value="zf-UBR"/>
    <property type="match status" value="1"/>
</dbReference>
<feature type="zinc finger region" description="UBR-type" evidence="4">
    <location>
        <begin position="117"/>
        <end position="183"/>
    </location>
</feature>
<dbReference type="InterPro" id="IPR045189">
    <property type="entry name" value="UBR4-like"/>
</dbReference>
<evidence type="ECO:0000256" key="3">
    <source>
        <dbReference type="ARBA" id="ARBA00022833"/>
    </source>
</evidence>
<evidence type="ECO:0000259" key="5">
    <source>
        <dbReference type="PROSITE" id="PS51157"/>
    </source>
</evidence>
<dbReference type="EMBL" id="LN857024">
    <property type="protein sequence ID" value="CDQ02269.1"/>
    <property type="molecule type" value="Genomic_DNA"/>
</dbReference>
<dbReference type="InterPro" id="IPR003126">
    <property type="entry name" value="Znf_UBR"/>
</dbReference>
<accession>A0A1I9G696</accession>
<dbReference type="SMART" id="SM00396">
    <property type="entry name" value="ZnF_UBR1"/>
    <property type="match status" value="1"/>
</dbReference>